<evidence type="ECO:0000256" key="1">
    <source>
        <dbReference type="SAM" id="MobiDB-lite"/>
    </source>
</evidence>
<name>E6UL17_RUMA7</name>
<feature type="compositionally biased region" description="Basic and acidic residues" evidence="1">
    <location>
        <begin position="103"/>
        <end position="138"/>
    </location>
</feature>
<evidence type="ECO:0000313" key="3">
    <source>
        <dbReference type="EMBL" id="ADU24363.1"/>
    </source>
</evidence>
<feature type="compositionally biased region" description="Low complexity" evidence="1">
    <location>
        <begin position="82"/>
        <end position="92"/>
    </location>
</feature>
<dbReference type="RefSeq" id="WP_013483900.1">
    <property type="nucleotide sequence ID" value="NC_014825.1"/>
</dbReference>
<dbReference type="OrthoDB" id="1820172at2"/>
<gene>
    <name evidence="3" type="ordered locus">Rumal_3940</name>
</gene>
<feature type="domain" description="DUF6291" evidence="2">
    <location>
        <begin position="10"/>
        <end position="86"/>
    </location>
</feature>
<dbReference type="KEGG" id="ral:Rumal_3940"/>
<accession>E6UL17</accession>
<proteinExistence type="predicted"/>
<geneLocation type="plasmid" evidence="3 4">
    <name>pRUMAL02</name>
</geneLocation>
<evidence type="ECO:0000313" key="4">
    <source>
        <dbReference type="Proteomes" id="UP000006919"/>
    </source>
</evidence>
<dbReference type="AlphaFoldDB" id="E6UL17"/>
<protein>
    <recommendedName>
        <fullName evidence="2">DUF6291 domain-containing protein</fullName>
    </recommendedName>
</protein>
<dbReference type="HOGENOM" id="CLU_986555_0_0_9"/>
<dbReference type="EMBL" id="CP002405">
    <property type="protein sequence ID" value="ADU24363.1"/>
    <property type="molecule type" value="Genomic_DNA"/>
</dbReference>
<keyword evidence="3" id="KW-0614">Plasmid</keyword>
<reference evidence="4" key="1">
    <citation type="journal article" date="2011" name="J. Bacteriol.">
        <title>Complete genome of the cellulolytic ruminal bacterium Ruminococcus albus 7.</title>
        <authorList>
            <person name="Suen G."/>
            <person name="Stevenson D.M."/>
            <person name="Bruce D.C."/>
            <person name="Chertkov O."/>
            <person name="Copeland A."/>
            <person name="Cheng J.F."/>
            <person name="Detter C."/>
            <person name="Detter J.C."/>
            <person name="Goodwin L.A."/>
            <person name="Han C.S."/>
            <person name="Hauser L.J."/>
            <person name="Ivanova N.N."/>
            <person name="Kyrpides N.C."/>
            <person name="Land M.L."/>
            <person name="Lapidus A."/>
            <person name="Lucas S."/>
            <person name="Ovchinnikova G."/>
            <person name="Pitluck S."/>
            <person name="Tapia R."/>
            <person name="Woyke T."/>
            <person name="Boyum J."/>
            <person name="Mead D."/>
            <person name="Weimer P.J."/>
        </authorList>
    </citation>
    <scope>NUCLEOTIDE SEQUENCE [LARGE SCALE GENOMIC DNA]</scope>
    <source>
        <strain evidence="4">ATCC 27210 / DSM 20455 / JCM 14654 / NCDO 2250 / 7</strain>
        <plasmid evidence="4">pRUMAL02</plasmid>
    </source>
</reference>
<organism evidence="3 4">
    <name type="scientific">Ruminococcus albus (strain ATCC 27210 / DSM 20455 / JCM 14654 / NCDO 2250 / 7)</name>
    <dbReference type="NCBI Taxonomy" id="697329"/>
    <lineage>
        <taxon>Bacteria</taxon>
        <taxon>Bacillati</taxon>
        <taxon>Bacillota</taxon>
        <taxon>Clostridia</taxon>
        <taxon>Eubacteriales</taxon>
        <taxon>Oscillospiraceae</taxon>
        <taxon>Ruminococcus</taxon>
    </lineage>
</organism>
<feature type="region of interest" description="Disordered" evidence="1">
    <location>
        <begin position="82"/>
        <end position="156"/>
    </location>
</feature>
<evidence type="ECO:0000259" key="2">
    <source>
        <dbReference type="Pfam" id="PF19808"/>
    </source>
</evidence>
<dbReference type="Pfam" id="PF19808">
    <property type="entry name" value="DUF6291"/>
    <property type="match status" value="1"/>
</dbReference>
<dbReference type="InterPro" id="IPR046258">
    <property type="entry name" value="DUF6291"/>
</dbReference>
<sequence>MNQINNTSKSFMMYKEWEETFLALESDAERGELLRALFVFARTGDIPEFKGGLKIAFLQMSNQLRRDAEKYEKKCERNRANANKRWGNNNNAVASESIPKDAVYADKDKEEEKDKEKDKDKYKDEDEDKDKDKDEERPAVQGPVNDLTSSDPPAPIRNKYGEFGNILLSNEEREQLIKRFGMHLTDVCIERMDSYMEQTGKCYNNCYAKLKNWISEEHEKVRHKRTNGSEKEHTYFTDKELEDYEHYARTQASDDFAKELEALVRAQEAREKNNKSLLSNIL</sequence>
<dbReference type="Proteomes" id="UP000006919">
    <property type="component" value="Plasmid pRUMAL02"/>
</dbReference>